<evidence type="ECO:0000313" key="3">
    <source>
        <dbReference type="Proteomes" id="UP000886751"/>
    </source>
</evidence>
<evidence type="ECO:0000256" key="1">
    <source>
        <dbReference type="SAM" id="Phobius"/>
    </source>
</evidence>
<evidence type="ECO:0000313" key="2">
    <source>
        <dbReference type="EMBL" id="HIX94675.1"/>
    </source>
</evidence>
<sequence length="399" mass="43989">MLLQRCKPLDPGAARRQALAQQCFTLGLALLLVLSEVFSSNIQATLPTLSHLARLALTGGAVLLLGAKILLLTDYERRWQPVLAAAVLGYTAFAAWYGDDVWFFLAALVGLAAKDTDLRAALRVYLAVAAAGLLAVQLLHFATPLMPYNFYCRNWDFGYGHYNGFGARLAGVFFAWAWLRHDAMRWFDWLGLAALGLFTYLVPGSRGAAGAMAVLLGLFAVQRFLPRLFDNKVWYALALALPVGLAAFSLYAGYVYNPEWPYERMALLLLSIALSGRFEIWHNVFWGADLSLLGGLPTDGDEHHAIDNTFLAIPMNKGYLGAVLVAVFFLLLLWRLAKHRHATEVLCLVALTLYLFMENKPFLLSADPFLLLAPCVFFGSGKTDAAQPLPAVCRRANDP</sequence>
<feature type="transmembrane region" description="Helical" evidence="1">
    <location>
        <begin position="124"/>
        <end position="142"/>
    </location>
</feature>
<feature type="transmembrane region" description="Helical" evidence="1">
    <location>
        <begin position="208"/>
        <end position="226"/>
    </location>
</feature>
<name>A0A9D1Y0D9_9FIRM</name>
<feature type="transmembrane region" description="Helical" evidence="1">
    <location>
        <begin position="318"/>
        <end position="334"/>
    </location>
</feature>
<comment type="caution">
    <text evidence="2">The sequence shown here is derived from an EMBL/GenBank/DDBJ whole genome shotgun (WGS) entry which is preliminary data.</text>
</comment>
<feature type="transmembrane region" description="Helical" evidence="1">
    <location>
        <begin position="162"/>
        <end position="179"/>
    </location>
</feature>
<dbReference type="AlphaFoldDB" id="A0A9D1Y0D9"/>
<keyword evidence="1" id="KW-1133">Transmembrane helix</keyword>
<organism evidence="2 3">
    <name type="scientific">Candidatus Gemmiger excrementipullorum</name>
    <dbReference type="NCBI Taxonomy" id="2838610"/>
    <lineage>
        <taxon>Bacteria</taxon>
        <taxon>Bacillati</taxon>
        <taxon>Bacillota</taxon>
        <taxon>Clostridia</taxon>
        <taxon>Eubacteriales</taxon>
        <taxon>Gemmiger</taxon>
    </lineage>
</organism>
<accession>A0A9D1Y0D9</accession>
<reference evidence="2" key="2">
    <citation type="submission" date="2021-04" db="EMBL/GenBank/DDBJ databases">
        <authorList>
            <person name="Gilroy R."/>
        </authorList>
    </citation>
    <scope>NUCLEOTIDE SEQUENCE</scope>
    <source>
        <strain evidence="2">ChiHecec2B26-7398</strain>
    </source>
</reference>
<feature type="transmembrane region" description="Helical" evidence="1">
    <location>
        <begin position="83"/>
        <end position="112"/>
    </location>
</feature>
<protein>
    <submittedName>
        <fullName evidence="2">Uncharacterized protein</fullName>
    </submittedName>
</protein>
<dbReference type="EMBL" id="DXEI01000069">
    <property type="protein sequence ID" value="HIX94675.1"/>
    <property type="molecule type" value="Genomic_DNA"/>
</dbReference>
<proteinExistence type="predicted"/>
<feature type="transmembrane region" description="Helical" evidence="1">
    <location>
        <begin position="19"/>
        <end position="39"/>
    </location>
</feature>
<keyword evidence="1" id="KW-0812">Transmembrane</keyword>
<dbReference type="Proteomes" id="UP000886751">
    <property type="component" value="Unassembled WGS sequence"/>
</dbReference>
<keyword evidence="1" id="KW-0472">Membrane</keyword>
<reference evidence="2" key="1">
    <citation type="journal article" date="2021" name="PeerJ">
        <title>Extensive microbial diversity within the chicken gut microbiome revealed by metagenomics and culture.</title>
        <authorList>
            <person name="Gilroy R."/>
            <person name="Ravi A."/>
            <person name="Getino M."/>
            <person name="Pursley I."/>
            <person name="Horton D.L."/>
            <person name="Alikhan N.F."/>
            <person name="Baker D."/>
            <person name="Gharbi K."/>
            <person name="Hall N."/>
            <person name="Watson M."/>
            <person name="Adriaenssens E.M."/>
            <person name="Foster-Nyarko E."/>
            <person name="Jarju S."/>
            <person name="Secka A."/>
            <person name="Antonio M."/>
            <person name="Oren A."/>
            <person name="Chaudhuri R.R."/>
            <person name="La Ragione R."/>
            <person name="Hildebrand F."/>
            <person name="Pallen M.J."/>
        </authorList>
    </citation>
    <scope>NUCLEOTIDE SEQUENCE</scope>
    <source>
        <strain evidence="2">ChiHecec2B26-7398</strain>
    </source>
</reference>
<feature type="transmembrane region" description="Helical" evidence="1">
    <location>
        <begin position="51"/>
        <end position="71"/>
    </location>
</feature>
<feature type="transmembrane region" description="Helical" evidence="1">
    <location>
        <begin position="233"/>
        <end position="256"/>
    </location>
</feature>
<gene>
    <name evidence="2" type="ORF">H9846_04380</name>
</gene>